<evidence type="ECO:0000313" key="2">
    <source>
        <dbReference type="Proteomes" id="UP000179368"/>
    </source>
</evidence>
<gene>
    <name evidence="1" type="ORF">A2116_01990</name>
</gene>
<evidence type="ECO:0000313" key="1">
    <source>
        <dbReference type="EMBL" id="OGG40624.1"/>
    </source>
</evidence>
<protein>
    <submittedName>
        <fullName evidence="1">Uncharacterized protein</fullName>
    </submittedName>
</protein>
<dbReference type="Proteomes" id="UP000179368">
    <property type="component" value="Unassembled WGS sequence"/>
</dbReference>
<reference evidence="1 2" key="1">
    <citation type="journal article" date="2016" name="Nat. Commun.">
        <title>Thousands of microbial genomes shed light on interconnected biogeochemical processes in an aquifer system.</title>
        <authorList>
            <person name="Anantharaman K."/>
            <person name="Brown C.T."/>
            <person name="Hug L.A."/>
            <person name="Sharon I."/>
            <person name="Castelle C.J."/>
            <person name="Probst A.J."/>
            <person name="Thomas B.C."/>
            <person name="Singh A."/>
            <person name="Wilkins M.J."/>
            <person name="Karaoz U."/>
            <person name="Brodie E.L."/>
            <person name="Williams K.H."/>
            <person name="Hubbard S.S."/>
            <person name="Banfield J.F."/>
        </authorList>
    </citation>
    <scope>NUCLEOTIDE SEQUENCE [LARGE SCALE GENOMIC DNA]</scope>
</reference>
<dbReference type="EMBL" id="MFKG01000011">
    <property type="protein sequence ID" value="OGG40624.1"/>
    <property type="molecule type" value="Genomic_DNA"/>
</dbReference>
<organism evidence="1 2">
    <name type="scientific">Candidatus Jorgensenbacteria bacterium GWA1_49_17</name>
    <dbReference type="NCBI Taxonomy" id="1798467"/>
    <lineage>
        <taxon>Bacteria</taxon>
        <taxon>Candidatus Joergenseniibacteriota</taxon>
    </lineage>
</organism>
<comment type="caution">
    <text evidence="1">The sequence shown here is derived from an EMBL/GenBank/DDBJ whole genome shotgun (WGS) entry which is preliminary data.</text>
</comment>
<accession>A0A1F6BUJ9</accession>
<sequence>MEILNEGEGYIYRGEVETIAVENDELRVRFVWLAKGEEFPPVPMRWVKSDNLDYALSLEICSASDIGPSGGDVGGDSRLCLNSSIVGETVVLYPPNGSKLDPSKVEGLELTQA</sequence>
<name>A0A1F6BUJ9_9BACT</name>
<proteinExistence type="predicted"/>
<dbReference type="AlphaFoldDB" id="A0A1F6BUJ9"/>